<evidence type="ECO:0000256" key="1">
    <source>
        <dbReference type="ARBA" id="ARBA00004123"/>
    </source>
</evidence>
<feature type="compositionally biased region" description="Basic and acidic residues" evidence="10">
    <location>
        <begin position="60"/>
        <end position="80"/>
    </location>
</feature>
<keyword evidence="14" id="KW-1185">Reference proteome</keyword>
<feature type="compositionally biased region" description="Polar residues" evidence="10">
    <location>
        <begin position="104"/>
        <end position="124"/>
    </location>
</feature>
<feature type="domain" description="Exonuclease" evidence="12">
    <location>
        <begin position="225"/>
        <end position="386"/>
    </location>
</feature>
<dbReference type="InterPro" id="IPR036397">
    <property type="entry name" value="RNaseH_sf"/>
</dbReference>
<dbReference type="Proteomes" id="UP000187455">
    <property type="component" value="Unassembled WGS sequence"/>
</dbReference>
<comment type="caution">
    <text evidence="13">The sequence shown here is derived from an EMBL/GenBank/DDBJ whole genome shotgun (WGS) entry which is preliminary data.</text>
</comment>
<dbReference type="GO" id="GO:0008408">
    <property type="term" value="F:3'-5' exonuclease activity"/>
    <property type="evidence" value="ECO:0007669"/>
    <property type="project" value="InterPro"/>
</dbReference>
<evidence type="ECO:0000256" key="10">
    <source>
        <dbReference type="SAM" id="MobiDB-lite"/>
    </source>
</evidence>
<reference evidence="13 14" key="1">
    <citation type="journal article" date="2016" name="Mol. Biol. Evol.">
        <title>Genome-Wide Survey of Gut Fungi (Harpellales) Reveals the First Horizontally Transferred Ubiquitin Gene from a Mosquito Host.</title>
        <authorList>
            <person name="Wang Y."/>
            <person name="White M.M."/>
            <person name="Kvist S."/>
            <person name="Moncalvo J.M."/>
        </authorList>
    </citation>
    <scope>NUCLEOTIDE SEQUENCE [LARGE SCALE GENOMIC DNA]</scope>
    <source>
        <strain evidence="13 14">ALG-7-W6</strain>
    </source>
</reference>
<feature type="chain" id="PRO_5012615983" description="RNA exonuclease 4" evidence="11">
    <location>
        <begin position="22"/>
        <end position="493"/>
    </location>
</feature>
<keyword evidence="4" id="KW-0698">rRNA processing</keyword>
<dbReference type="InterPro" id="IPR037431">
    <property type="entry name" value="REX4_DEDDh_dom"/>
</dbReference>
<keyword evidence="5" id="KW-0540">Nuclease</keyword>
<comment type="function">
    <text evidence="9">Exoribonuclease involved in ribosome biosynthesis. Involved in the processing of ITS1, the internal transcribed spacer localized between the 18S and 5.8S rRNAs.</text>
</comment>
<keyword evidence="6" id="KW-0378">Hydrolase</keyword>
<feature type="compositionally biased region" description="Basic and acidic residues" evidence="10">
    <location>
        <begin position="438"/>
        <end position="460"/>
    </location>
</feature>
<dbReference type="SMART" id="SM00479">
    <property type="entry name" value="EXOIII"/>
    <property type="match status" value="1"/>
</dbReference>
<comment type="subcellular location">
    <subcellularLocation>
        <location evidence="1">Nucleus</location>
    </subcellularLocation>
</comment>
<dbReference type="GO" id="GO:0003676">
    <property type="term" value="F:nucleic acid binding"/>
    <property type="evidence" value="ECO:0007669"/>
    <property type="project" value="InterPro"/>
</dbReference>
<evidence type="ECO:0000313" key="13">
    <source>
        <dbReference type="EMBL" id="OLY78319.1"/>
    </source>
</evidence>
<evidence type="ECO:0000256" key="3">
    <source>
        <dbReference type="ARBA" id="ARBA00016937"/>
    </source>
</evidence>
<evidence type="ECO:0000259" key="12">
    <source>
        <dbReference type="SMART" id="SM00479"/>
    </source>
</evidence>
<dbReference type="SUPFAM" id="SSF53098">
    <property type="entry name" value="Ribonuclease H-like"/>
    <property type="match status" value="1"/>
</dbReference>
<comment type="similarity">
    <text evidence="2">Belongs to the REXO4 family.</text>
</comment>
<feature type="region of interest" description="Disordered" evidence="10">
    <location>
        <begin position="430"/>
        <end position="493"/>
    </location>
</feature>
<evidence type="ECO:0000256" key="4">
    <source>
        <dbReference type="ARBA" id="ARBA00022552"/>
    </source>
</evidence>
<proteinExistence type="inferred from homology"/>
<feature type="signal peptide" evidence="11">
    <location>
        <begin position="1"/>
        <end position="21"/>
    </location>
</feature>
<evidence type="ECO:0000256" key="7">
    <source>
        <dbReference type="ARBA" id="ARBA00022839"/>
    </source>
</evidence>
<evidence type="ECO:0000313" key="14">
    <source>
        <dbReference type="Proteomes" id="UP000187455"/>
    </source>
</evidence>
<dbReference type="PANTHER" id="PTHR12801:SF45">
    <property type="entry name" value="RNA EXONUCLEASE 4"/>
    <property type="match status" value="1"/>
</dbReference>
<keyword evidence="7 13" id="KW-0269">Exonuclease</keyword>
<dbReference type="GO" id="GO:0005634">
    <property type="term" value="C:nucleus"/>
    <property type="evidence" value="ECO:0007669"/>
    <property type="project" value="UniProtKB-SubCell"/>
</dbReference>
<dbReference type="InterPro" id="IPR013520">
    <property type="entry name" value="Ribonucl_H"/>
</dbReference>
<evidence type="ECO:0000256" key="6">
    <source>
        <dbReference type="ARBA" id="ARBA00022801"/>
    </source>
</evidence>
<dbReference type="CDD" id="cd06144">
    <property type="entry name" value="REX4_like"/>
    <property type="match status" value="1"/>
</dbReference>
<dbReference type="InterPro" id="IPR012337">
    <property type="entry name" value="RNaseH-like_sf"/>
</dbReference>
<evidence type="ECO:0000256" key="5">
    <source>
        <dbReference type="ARBA" id="ARBA00022722"/>
    </source>
</evidence>
<evidence type="ECO:0000256" key="11">
    <source>
        <dbReference type="SAM" id="SignalP"/>
    </source>
</evidence>
<sequence>MILRDLYLNLIFSSLIYSAISQDVSKFDKDEIKEEKSSKRHKSEKSDIGNQLQGVKKSKKSDSEEKSKKKKRDKDLNSKDKSHKKKKRDEKSSKKEKKSISNDNTNGTTSKDQPESVSDETNNNKFKLELDEMKKRTGFSEDYIFEKIIVSGEHAPKTPEEWFTALASAERYMRYSRLRQKLLSGKMVIYEGPRKEEFLNRIENLDKIDLSKIDTSSQVSSSIGKYLAIDCEMVGCGNKGSKSVLARVSIVNFYGVTIMDMYSKPKEKVVDYRTWVSGIRPSDLANADPFIDVRKKVLDLVKDRILIGHAIKNDLDALKIKHPSNLIRDTSLFSPFRKLVNNRTPGLKMLSQTELGLTIQQGEHSSVIDAQITMLLFRKFRHNWDLKLKKKNKVLAKKVEYAEKKNELKNQQSSSNNNAKVNDVAQNKSENANLEQDETSKDNNKTSEEQASVSEKKRESPQNNKSIKSKDHQKRKSKTNINLPKSPRKKVAV</sequence>
<evidence type="ECO:0000256" key="8">
    <source>
        <dbReference type="ARBA" id="ARBA00023242"/>
    </source>
</evidence>
<dbReference type="FunFam" id="3.30.420.10:FF:000007">
    <property type="entry name" value="Interferon-stimulated exonuclease gene 20"/>
    <property type="match status" value="1"/>
</dbReference>
<evidence type="ECO:0000256" key="9">
    <source>
        <dbReference type="ARBA" id="ARBA00025599"/>
    </source>
</evidence>
<dbReference type="OrthoDB" id="8191639at2759"/>
<dbReference type="EMBL" id="LSSL01006733">
    <property type="protein sequence ID" value="OLY78319.1"/>
    <property type="molecule type" value="Genomic_DNA"/>
</dbReference>
<dbReference type="AlphaFoldDB" id="A0A1R0GN77"/>
<feature type="region of interest" description="Disordered" evidence="10">
    <location>
        <begin position="30"/>
        <end position="124"/>
    </location>
</feature>
<dbReference type="Gene3D" id="3.30.420.10">
    <property type="entry name" value="Ribonuclease H-like superfamily/Ribonuclease H"/>
    <property type="match status" value="1"/>
</dbReference>
<dbReference type="PANTHER" id="PTHR12801">
    <property type="entry name" value="RNA EXONUCLEASE REXO1 / RECO3 FAMILY MEMBER-RELATED"/>
    <property type="match status" value="1"/>
</dbReference>
<evidence type="ECO:0000256" key="2">
    <source>
        <dbReference type="ARBA" id="ARBA00010489"/>
    </source>
</evidence>
<dbReference type="GO" id="GO:0006364">
    <property type="term" value="P:rRNA processing"/>
    <property type="evidence" value="ECO:0007669"/>
    <property type="project" value="UniProtKB-KW"/>
</dbReference>
<dbReference type="STRING" id="133383.A0A1R0GN77"/>
<gene>
    <name evidence="13" type="ORF">AYI68_g7631</name>
</gene>
<name>A0A1R0GN77_9FUNG</name>
<dbReference type="InterPro" id="IPR047021">
    <property type="entry name" value="REXO1/3/4-like"/>
</dbReference>
<dbReference type="Pfam" id="PF00929">
    <property type="entry name" value="RNase_T"/>
    <property type="match status" value="1"/>
</dbReference>
<organism evidence="13 14">
    <name type="scientific">Smittium mucronatum</name>
    <dbReference type="NCBI Taxonomy" id="133383"/>
    <lineage>
        <taxon>Eukaryota</taxon>
        <taxon>Fungi</taxon>
        <taxon>Fungi incertae sedis</taxon>
        <taxon>Zoopagomycota</taxon>
        <taxon>Kickxellomycotina</taxon>
        <taxon>Harpellomycetes</taxon>
        <taxon>Harpellales</taxon>
        <taxon>Legeriomycetaceae</taxon>
        <taxon>Smittium</taxon>
    </lineage>
</organism>
<keyword evidence="11" id="KW-0732">Signal</keyword>
<keyword evidence="8" id="KW-0539">Nucleus</keyword>
<protein>
    <recommendedName>
        <fullName evidence="3">RNA exonuclease 4</fullName>
    </recommendedName>
</protein>
<accession>A0A1R0GN77</accession>